<feature type="transmembrane region" description="Helical" evidence="9">
    <location>
        <begin position="86"/>
        <end position="108"/>
    </location>
</feature>
<keyword evidence="7 9" id="KW-0472">Membrane</keyword>
<comment type="similarity">
    <text evidence="8">Belongs to the TRAP transporter small permease family.</text>
</comment>
<evidence type="ECO:0000256" key="8">
    <source>
        <dbReference type="ARBA" id="ARBA00038436"/>
    </source>
</evidence>
<dbReference type="RefSeq" id="WP_004070093.1">
    <property type="nucleotide sequence ID" value="NZ_CASCYM010000010.1"/>
</dbReference>
<organism evidence="11 12">
    <name type="scientific">Schaedlerella arabinosiphila</name>
    <dbReference type="NCBI Taxonomy" id="2044587"/>
    <lineage>
        <taxon>Bacteria</taxon>
        <taxon>Bacillati</taxon>
        <taxon>Bacillota</taxon>
        <taxon>Clostridia</taxon>
        <taxon>Lachnospirales</taxon>
        <taxon>Lachnospiraceae</taxon>
        <taxon>Schaedlerella</taxon>
    </lineage>
</organism>
<keyword evidence="2" id="KW-0813">Transport</keyword>
<dbReference type="AlphaFoldDB" id="A0A9X5CAX5"/>
<evidence type="ECO:0000256" key="5">
    <source>
        <dbReference type="ARBA" id="ARBA00022692"/>
    </source>
</evidence>
<dbReference type="EMBL" id="VIRB01000033">
    <property type="protein sequence ID" value="NDO67986.1"/>
    <property type="molecule type" value="Genomic_DNA"/>
</dbReference>
<dbReference type="InterPro" id="IPR055348">
    <property type="entry name" value="DctQ"/>
</dbReference>
<dbReference type="Proteomes" id="UP000474104">
    <property type="component" value="Unassembled WGS sequence"/>
</dbReference>
<gene>
    <name evidence="11" type="ORF">FMM80_04380</name>
</gene>
<proteinExistence type="inferred from homology"/>
<sequence>MEKFKSILDKAISTICVVIFIAMVLLTTYQVVVRYVFSSPSSISEVLTRYLFVWLILLSATYVFGKRDHICITALTGNLEGLSKKAVSIFGECVVILFSVLILIYGGGSITSINMVQYDSILKIPTGLIYSIIPVCGVLIVFYSIINIIYYAKE</sequence>
<evidence type="ECO:0000256" key="3">
    <source>
        <dbReference type="ARBA" id="ARBA00022475"/>
    </source>
</evidence>
<evidence type="ECO:0000256" key="6">
    <source>
        <dbReference type="ARBA" id="ARBA00022989"/>
    </source>
</evidence>
<dbReference type="GO" id="GO:0022857">
    <property type="term" value="F:transmembrane transporter activity"/>
    <property type="evidence" value="ECO:0007669"/>
    <property type="project" value="TreeGrafter"/>
</dbReference>
<keyword evidence="6 9" id="KW-1133">Transmembrane helix</keyword>
<evidence type="ECO:0000256" key="2">
    <source>
        <dbReference type="ARBA" id="ARBA00022448"/>
    </source>
</evidence>
<keyword evidence="4" id="KW-0997">Cell inner membrane</keyword>
<accession>A0A9X5CAX5</accession>
<evidence type="ECO:0000256" key="7">
    <source>
        <dbReference type="ARBA" id="ARBA00023136"/>
    </source>
</evidence>
<feature type="transmembrane region" description="Helical" evidence="9">
    <location>
        <begin position="128"/>
        <end position="152"/>
    </location>
</feature>
<comment type="caution">
    <text evidence="11">The sequence shown here is derived from an EMBL/GenBank/DDBJ whole genome shotgun (WGS) entry which is preliminary data.</text>
</comment>
<evidence type="ECO:0000256" key="9">
    <source>
        <dbReference type="SAM" id="Phobius"/>
    </source>
</evidence>
<evidence type="ECO:0000313" key="11">
    <source>
        <dbReference type="EMBL" id="NDO67986.1"/>
    </source>
</evidence>
<dbReference type="InterPro" id="IPR007387">
    <property type="entry name" value="TRAP_DctQ"/>
</dbReference>
<reference evidence="11 12" key="1">
    <citation type="submission" date="2019-07" db="EMBL/GenBank/DDBJ databases">
        <title>Draft genome sequences of 15 bacterial species constituting the stable defined intestinal microbiota of the GM15 gnotobiotic mouse model.</title>
        <authorList>
            <person name="Elie C."/>
            <person name="Mathieu A."/>
            <person name="Saliou A."/>
            <person name="Darnaud M."/>
            <person name="Leulier F."/>
            <person name="Tamellini A."/>
        </authorList>
    </citation>
    <scope>NUCLEOTIDE SEQUENCE [LARGE SCALE GENOMIC DNA]</scope>
    <source>
        <strain evidence="12">ASF 502</strain>
    </source>
</reference>
<dbReference type="PANTHER" id="PTHR35011:SF2">
    <property type="entry name" value="2,3-DIKETO-L-GULONATE TRAP TRANSPORTER SMALL PERMEASE PROTEIN YIAM"/>
    <property type="match status" value="1"/>
</dbReference>
<keyword evidence="5 9" id="KW-0812">Transmembrane</keyword>
<evidence type="ECO:0000259" key="10">
    <source>
        <dbReference type="Pfam" id="PF04290"/>
    </source>
</evidence>
<dbReference type="GO" id="GO:0005886">
    <property type="term" value="C:plasma membrane"/>
    <property type="evidence" value="ECO:0007669"/>
    <property type="project" value="UniProtKB-SubCell"/>
</dbReference>
<dbReference type="OrthoDB" id="9814265at2"/>
<dbReference type="Pfam" id="PF04290">
    <property type="entry name" value="DctQ"/>
    <property type="match status" value="1"/>
</dbReference>
<feature type="transmembrane region" description="Helical" evidence="9">
    <location>
        <begin position="12"/>
        <end position="32"/>
    </location>
</feature>
<dbReference type="GO" id="GO:0015740">
    <property type="term" value="P:C4-dicarboxylate transport"/>
    <property type="evidence" value="ECO:0007669"/>
    <property type="project" value="TreeGrafter"/>
</dbReference>
<feature type="domain" description="Tripartite ATP-independent periplasmic transporters DctQ component" evidence="10">
    <location>
        <begin position="23"/>
        <end position="149"/>
    </location>
</feature>
<evidence type="ECO:0000313" key="12">
    <source>
        <dbReference type="Proteomes" id="UP000474104"/>
    </source>
</evidence>
<feature type="transmembrane region" description="Helical" evidence="9">
    <location>
        <begin position="47"/>
        <end position="65"/>
    </location>
</feature>
<evidence type="ECO:0000256" key="1">
    <source>
        <dbReference type="ARBA" id="ARBA00004429"/>
    </source>
</evidence>
<dbReference type="PANTHER" id="PTHR35011">
    <property type="entry name" value="2,3-DIKETO-L-GULONATE TRAP TRANSPORTER SMALL PERMEASE PROTEIN YIAM"/>
    <property type="match status" value="1"/>
</dbReference>
<protein>
    <submittedName>
        <fullName evidence="11">TRAP transporter small permease</fullName>
    </submittedName>
</protein>
<name>A0A9X5CAX5_9FIRM</name>
<comment type="subcellular location">
    <subcellularLocation>
        <location evidence="1">Cell inner membrane</location>
        <topology evidence="1">Multi-pass membrane protein</topology>
    </subcellularLocation>
</comment>
<evidence type="ECO:0000256" key="4">
    <source>
        <dbReference type="ARBA" id="ARBA00022519"/>
    </source>
</evidence>
<keyword evidence="3" id="KW-1003">Cell membrane</keyword>